<evidence type="ECO:0000256" key="1">
    <source>
        <dbReference type="SAM" id="Phobius"/>
    </source>
</evidence>
<sequence>KILYLMSLNFLLKLKTIFILFISASVYIVKSNENKNVIFLLADGTNDLEAISVIHVLRLAGLHVVVASLDKNDTVTCTSGVAIKVDTSILSVSQQIPFDAVVFVDGIKATNIFIKSEDVAVLLKEHEYRRRYIATSGSGPLVLLAHEIGFMKSITSSTLYRNQLEDHYKYTDSDIVVDGKLITNRYSGKAIEFALSIINHMQGEELAE</sequence>
<dbReference type="InterPro" id="IPR029062">
    <property type="entry name" value="Class_I_gatase-like"/>
</dbReference>
<reference evidence="3" key="1">
    <citation type="submission" date="2015-12" db="EMBL/GenBank/DDBJ databases">
        <title>De novo transcriptome assembly of four potential Pierce s Disease insect vectors from Arizona vineyards.</title>
        <authorList>
            <person name="Tassone E.E."/>
        </authorList>
    </citation>
    <scope>NUCLEOTIDE SEQUENCE</scope>
</reference>
<evidence type="ECO:0000259" key="2">
    <source>
        <dbReference type="Pfam" id="PF01965"/>
    </source>
</evidence>
<dbReference type="AlphaFoldDB" id="A0A1B6CJI8"/>
<dbReference type="PANTHER" id="PTHR48094">
    <property type="entry name" value="PROTEIN/NUCLEIC ACID DEGLYCASE DJ-1-RELATED"/>
    <property type="match status" value="1"/>
</dbReference>
<dbReference type="GO" id="GO:0006979">
    <property type="term" value="P:response to oxidative stress"/>
    <property type="evidence" value="ECO:0007669"/>
    <property type="project" value="TreeGrafter"/>
</dbReference>
<keyword evidence="1" id="KW-0472">Membrane</keyword>
<dbReference type="Gene3D" id="3.40.50.880">
    <property type="match status" value="1"/>
</dbReference>
<keyword evidence="1" id="KW-1133">Transmembrane helix</keyword>
<keyword evidence="1" id="KW-0812">Transmembrane</keyword>
<dbReference type="GO" id="GO:0005739">
    <property type="term" value="C:mitochondrion"/>
    <property type="evidence" value="ECO:0007669"/>
    <property type="project" value="TreeGrafter"/>
</dbReference>
<dbReference type="PANTHER" id="PTHR48094:SF12">
    <property type="entry name" value="PARKINSON DISEASE PROTEIN 7 HOMOLOG"/>
    <property type="match status" value="1"/>
</dbReference>
<dbReference type="EMBL" id="GEDC01023718">
    <property type="protein sequence ID" value="JAS13580.1"/>
    <property type="molecule type" value="Transcribed_RNA"/>
</dbReference>
<dbReference type="InterPro" id="IPR050325">
    <property type="entry name" value="Prot/Nucl_acid_deglycase"/>
</dbReference>
<proteinExistence type="predicted"/>
<evidence type="ECO:0000313" key="3">
    <source>
        <dbReference type="EMBL" id="JAS13580.1"/>
    </source>
</evidence>
<accession>A0A1B6CJI8</accession>
<dbReference type="Pfam" id="PF01965">
    <property type="entry name" value="DJ-1_PfpI"/>
    <property type="match status" value="1"/>
</dbReference>
<dbReference type="GO" id="GO:1903189">
    <property type="term" value="P:glyoxal metabolic process"/>
    <property type="evidence" value="ECO:0007669"/>
    <property type="project" value="TreeGrafter"/>
</dbReference>
<dbReference type="SUPFAM" id="SSF52317">
    <property type="entry name" value="Class I glutamine amidotransferase-like"/>
    <property type="match status" value="1"/>
</dbReference>
<feature type="non-terminal residue" evidence="3">
    <location>
        <position position="208"/>
    </location>
</feature>
<protein>
    <recommendedName>
        <fullName evidence="2">DJ-1/PfpI domain-containing protein</fullName>
    </recommendedName>
</protein>
<organism evidence="3">
    <name type="scientific">Clastoptera arizonana</name>
    <name type="common">Arizona spittle bug</name>
    <dbReference type="NCBI Taxonomy" id="38151"/>
    <lineage>
        <taxon>Eukaryota</taxon>
        <taxon>Metazoa</taxon>
        <taxon>Ecdysozoa</taxon>
        <taxon>Arthropoda</taxon>
        <taxon>Hexapoda</taxon>
        <taxon>Insecta</taxon>
        <taxon>Pterygota</taxon>
        <taxon>Neoptera</taxon>
        <taxon>Paraneoptera</taxon>
        <taxon>Hemiptera</taxon>
        <taxon>Auchenorrhyncha</taxon>
        <taxon>Cercopoidea</taxon>
        <taxon>Clastopteridae</taxon>
        <taxon>Clastoptera</taxon>
    </lineage>
</organism>
<dbReference type="GO" id="GO:0005634">
    <property type="term" value="C:nucleus"/>
    <property type="evidence" value="ECO:0007669"/>
    <property type="project" value="TreeGrafter"/>
</dbReference>
<feature type="transmembrane region" description="Helical" evidence="1">
    <location>
        <begin position="12"/>
        <end position="29"/>
    </location>
</feature>
<feature type="domain" description="DJ-1/PfpI" evidence="2">
    <location>
        <begin position="35"/>
        <end position="199"/>
    </location>
</feature>
<gene>
    <name evidence="3" type="ORF">g.2148</name>
</gene>
<dbReference type="InterPro" id="IPR002818">
    <property type="entry name" value="DJ-1/PfpI"/>
</dbReference>
<name>A0A1B6CJI8_9HEMI</name>
<feature type="non-terminal residue" evidence="3">
    <location>
        <position position="1"/>
    </location>
</feature>